<keyword evidence="3" id="KW-0276">Fatty acid metabolism</keyword>
<evidence type="ECO:0000259" key="7">
    <source>
        <dbReference type="Pfam" id="PF00501"/>
    </source>
</evidence>
<feature type="compositionally biased region" description="Basic and acidic residues" evidence="6">
    <location>
        <begin position="585"/>
        <end position="594"/>
    </location>
</feature>
<dbReference type="Gene3D" id="3.40.50.12780">
    <property type="entry name" value="N-terminal domain of ligase-like"/>
    <property type="match status" value="1"/>
</dbReference>
<dbReference type="RefSeq" id="WP_184480836.1">
    <property type="nucleotide sequence ID" value="NZ_JACHIV010000001.1"/>
</dbReference>
<evidence type="ECO:0000256" key="5">
    <source>
        <dbReference type="ARBA" id="ARBA00032875"/>
    </source>
</evidence>
<dbReference type="GO" id="GO:0016020">
    <property type="term" value="C:membrane"/>
    <property type="evidence" value="ECO:0007669"/>
    <property type="project" value="TreeGrafter"/>
</dbReference>
<dbReference type="Proteomes" id="UP000580474">
    <property type="component" value="Unassembled WGS sequence"/>
</dbReference>
<dbReference type="InterPro" id="IPR000873">
    <property type="entry name" value="AMP-dep_synth/lig_dom"/>
</dbReference>
<keyword evidence="2" id="KW-0436">Ligase</keyword>
<dbReference type="InterPro" id="IPR020845">
    <property type="entry name" value="AMP-binding_CS"/>
</dbReference>
<evidence type="ECO:0000256" key="3">
    <source>
        <dbReference type="ARBA" id="ARBA00022832"/>
    </source>
</evidence>
<name>A0A840NLK5_9PSEU</name>
<dbReference type="SUPFAM" id="SSF56801">
    <property type="entry name" value="Acetyl-CoA synthetase-like"/>
    <property type="match status" value="1"/>
</dbReference>
<organism evidence="8 9">
    <name type="scientific">Saccharopolyspora gloriosae</name>
    <dbReference type="NCBI Taxonomy" id="455344"/>
    <lineage>
        <taxon>Bacteria</taxon>
        <taxon>Bacillati</taxon>
        <taxon>Actinomycetota</taxon>
        <taxon>Actinomycetes</taxon>
        <taxon>Pseudonocardiales</taxon>
        <taxon>Pseudonocardiaceae</taxon>
        <taxon>Saccharopolyspora</taxon>
    </lineage>
</organism>
<dbReference type="AlphaFoldDB" id="A0A840NLK5"/>
<evidence type="ECO:0000256" key="4">
    <source>
        <dbReference type="ARBA" id="ARBA00023098"/>
    </source>
</evidence>
<gene>
    <name evidence="8" type="ORF">BJ969_003993</name>
</gene>
<dbReference type="NCBIfam" id="NF038343">
    <property type="entry name" value="ligase_FadD11"/>
    <property type="match status" value="1"/>
</dbReference>
<dbReference type="PANTHER" id="PTHR43272">
    <property type="entry name" value="LONG-CHAIN-FATTY-ACID--COA LIGASE"/>
    <property type="match status" value="1"/>
</dbReference>
<evidence type="ECO:0000256" key="6">
    <source>
        <dbReference type="SAM" id="MobiDB-lite"/>
    </source>
</evidence>
<sequence>MTGEPATLCAAFQRTAAVNPDAVALRTVGGTQELTWRDYADQVREVAGGFAALGVGRGDTVALMMANRVEFYPVDVGALHVGATSFSLYNTLTPSTISYVLGNAGADVVVCEAQHVERIQESGASLTAIVVVDAEPGEQPAGTITLAQLTERAAPDFDFDAAWRAVRADDVATLIYTSGTTGDPKGVEATHEALLFEARAIGQVQPIEFGDRITSFLPSAHIADRLTALYLHLVFGTQITAVADGRRIAAAIPDCLPTIWGAVPRVWEKLKAAVEAAVDGEPDEERQAHLRWALDVGHRRFALLRAGEPVPPELAAEHARADEVLALLRARLGFTELKWAMSGAAPISPETLAFFGALGLKISEAWGMSEVTCIASMAPADPVKLGTVGKVLPGMEMSVAADGELLLRGPLVMKRYRGEPAKTAEAISPEGWLSTGDVVAVDDDGYITVIDRKKELIISATGKNMSPTNIENAVVACSPLIGAVAAIGDARPYNTALIVLDPEAVAAHERDAAELSRRPDVVALVSAAVAAGNANLARVEQVKRFRIVPEFWEPGGAELTPTMKLRRKPIATKYAAEIDGLYADPRPDDVHEPATEAVAAARS</sequence>
<feature type="region of interest" description="Disordered" evidence="6">
    <location>
        <begin position="582"/>
        <end position="603"/>
    </location>
</feature>
<dbReference type="CDD" id="cd05907">
    <property type="entry name" value="VL_LC_FACS_like"/>
    <property type="match status" value="1"/>
</dbReference>
<comment type="similarity">
    <text evidence="1">Belongs to the ATP-dependent AMP-binding enzyme family.</text>
</comment>
<dbReference type="Pfam" id="PF00501">
    <property type="entry name" value="AMP-binding"/>
    <property type="match status" value="1"/>
</dbReference>
<keyword evidence="9" id="KW-1185">Reference proteome</keyword>
<accession>A0A840NLK5</accession>
<dbReference type="EMBL" id="JACHIV010000001">
    <property type="protein sequence ID" value="MBB5070905.1"/>
    <property type="molecule type" value="Genomic_DNA"/>
</dbReference>
<proteinExistence type="inferred from homology"/>
<evidence type="ECO:0000313" key="9">
    <source>
        <dbReference type="Proteomes" id="UP000580474"/>
    </source>
</evidence>
<evidence type="ECO:0000256" key="1">
    <source>
        <dbReference type="ARBA" id="ARBA00006432"/>
    </source>
</evidence>
<dbReference type="InterPro" id="IPR042099">
    <property type="entry name" value="ANL_N_sf"/>
</dbReference>
<dbReference type="PANTHER" id="PTHR43272:SF32">
    <property type="entry name" value="AMP-DEPENDENT SYNTHETASE_LIGASE DOMAIN-CONTAINING PROTEIN"/>
    <property type="match status" value="1"/>
</dbReference>
<protein>
    <recommendedName>
        <fullName evidence="5">Acyl-CoA synthetase</fullName>
    </recommendedName>
</protein>
<dbReference type="GO" id="GO:0004467">
    <property type="term" value="F:long-chain fatty acid-CoA ligase activity"/>
    <property type="evidence" value="ECO:0007669"/>
    <property type="project" value="TreeGrafter"/>
</dbReference>
<feature type="domain" description="AMP-dependent synthetase/ligase" evidence="7">
    <location>
        <begin position="12"/>
        <end position="416"/>
    </location>
</feature>
<dbReference type="PROSITE" id="PS00455">
    <property type="entry name" value="AMP_BINDING"/>
    <property type="match status" value="1"/>
</dbReference>
<evidence type="ECO:0000313" key="8">
    <source>
        <dbReference type="EMBL" id="MBB5070905.1"/>
    </source>
</evidence>
<reference evidence="8 9" key="1">
    <citation type="submission" date="2020-08" db="EMBL/GenBank/DDBJ databases">
        <title>Sequencing the genomes of 1000 actinobacteria strains.</title>
        <authorList>
            <person name="Klenk H.-P."/>
        </authorList>
    </citation>
    <scope>NUCLEOTIDE SEQUENCE [LARGE SCALE GENOMIC DNA]</scope>
    <source>
        <strain evidence="8 9">DSM 45582</strain>
    </source>
</reference>
<comment type="caution">
    <text evidence="8">The sequence shown here is derived from an EMBL/GenBank/DDBJ whole genome shotgun (WGS) entry which is preliminary data.</text>
</comment>
<keyword evidence="4" id="KW-0443">Lipid metabolism</keyword>
<evidence type="ECO:0000256" key="2">
    <source>
        <dbReference type="ARBA" id="ARBA00022598"/>
    </source>
</evidence>
<dbReference type="Pfam" id="PF23562">
    <property type="entry name" value="AMP-binding_C_3"/>
    <property type="match status" value="1"/>
</dbReference>